<organism evidence="1 2">
    <name type="scientific">Panagrolaimus sp. PS1159</name>
    <dbReference type="NCBI Taxonomy" id="55785"/>
    <lineage>
        <taxon>Eukaryota</taxon>
        <taxon>Metazoa</taxon>
        <taxon>Ecdysozoa</taxon>
        <taxon>Nematoda</taxon>
        <taxon>Chromadorea</taxon>
        <taxon>Rhabditida</taxon>
        <taxon>Tylenchina</taxon>
        <taxon>Panagrolaimomorpha</taxon>
        <taxon>Panagrolaimoidea</taxon>
        <taxon>Panagrolaimidae</taxon>
        <taxon>Panagrolaimus</taxon>
    </lineage>
</organism>
<sequence length="174" mass="19554">MSTSIELSNGVKMPLLGLGTWQANAGEVAKALKIALELGYRHIDTAAAYQNEAEIGAVLKEFISSGKIKREELFITTKLFWAFNRVEDVEPQIKASLEKLGLDYIDLYLIHMPVSFKQDLSDHDTSVKIEEIWKGMEAIYEKKLAKAIGVSNFNADQIHRIQKIAKVPIHNNQV</sequence>
<proteinExistence type="predicted"/>
<protein>
    <submittedName>
        <fullName evidence="2">NADP-dependent oxidoreductase domain-containing protein</fullName>
    </submittedName>
</protein>
<dbReference type="WBParaSite" id="PS1159_v2.g22644.t1">
    <property type="protein sequence ID" value="PS1159_v2.g22644.t1"/>
    <property type="gene ID" value="PS1159_v2.g22644"/>
</dbReference>
<evidence type="ECO:0000313" key="1">
    <source>
        <dbReference type="Proteomes" id="UP000887580"/>
    </source>
</evidence>
<evidence type="ECO:0000313" key="2">
    <source>
        <dbReference type="WBParaSite" id="PS1159_v2.g22644.t1"/>
    </source>
</evidence>
<accession>A0AC35G0W1</accession>
<reference evidence="2" key="1">
    <citation type="submission" date="2022-11" db="UniProtKB">
        <authorList>
            <consortium name="WormBaseParasite"/>
        </authorList>
    </citation>
    <scope>IDENTIFICATION</scope>
</reference>
<dbReference type="Proteomes" id="UP000887580">
    <property type="component" value="Unplaced"/>
</dbReference>
<name>A0AC35G0W1_9BILA</name>